<evidence type="ECO:0000259" key="11">
    <source>
        <dbReference type="Pfam" id="PF19269"/>
    </source>
</evidence>
<evidence type="ECO:0000256" key="7">
    <source>
        <dbReference type="ARBA" id="ARBA00023146"/>
    </source>
</evidence>
<dbReference type="Pfam" id="PF00749">
    <property type="entry name" value="tRNA-synt_1c"/>
    <property type="match status" value="1"/>
</dbReference>
<comment type="subunit">
    <text evidence="8">Monomer.</text>
</comment>
<comment type="similarity">
    <text evidence="1 8">Belongs to the class-I aminoacyl-tRNA synthetase family. Glutamate--tRNA ligase type 1 subfamily.</text>
</comment>
<dbReference type="InterPro" id="IPR020751">
    <property type="entry name" value="aa-tRNA-synth_I_codon-bd_sub2"/>
</dbReference>
<dbReference type="InterPro" id="IPR049940">
    <property type="entry name" value="GluQ/Sye"/>
</dbReference>
<dbReference type="Gene3D" id="1.10.8.70">
    <property type="entry name" value="Glutamate-tRNA synthetase, class I, anticodon-binding domain 1"/>
    <property type="match status" value="1"/>
</dbReference>
<dbReference type="RefSeq" id="WP_126381037.1">
    <property type="nucleotide sequence ID" value="NZ_LR134350.1"/>
</dbReference>
<dbReference type="GO" id="GO:0000049">
    <property type="term" value="F:tRNA binding"/>
    <property type="evidence" value="ECO:0007669"/>
    <property type="project" value="InterPro"/>
</dbReference>
<dbReference type="Pfam" id="PF19269">
    <property type="entry name" value="Anticodon_2"/>
    <property type="match status" value="1"/>
</dbReference>
<dbReference type="InterPro" id="IPR014729">
    <property type="entry name" value="Rossmann-like_a/b/a_fold"/>
</dbReference>
<evidence type="ECO:0000256" key="6">
    <source>
        <dbReference type="ARBA" id="ARBA00022917"/>
    </source>
</evidence>
<dbReference type="InterPro" id="IPR020058">
    <property type="entry name" value="Glu/Gln-tRNA-synth_Ib_cat-dom"/>
</dbReference>
<dbReference type="PRINTS" id="PR00987">
    <property type="entry name" value="TRNASYNTHGLU"/>
</dbReference>
<dbReference type="InterPro" id="IPR000924">
    <property type="entry name" value="Glu/Gln-tRNA-synth"/>
</dbReference>
<feature type="short sequence motif" description="'HIGH' region" evidence="8">
    <location>
        <begin position="35"/>
        <end position="45"/>
    </location>
</feature>
<dbReference type="PANTHER" id="PTHR43311:SF2">
    <property type="entry name" value="GLUTAMATE--TRNA LIGASE, MITOCHONDRIAL-RELATED"/>
    <property type="match status" value="1"/>
</dbReference>
<comment type="subcellular location">
    <subcellularLocation>
        <location evidence="8">Cytoplasm</location>
    </subcellularLocation>
</comment>
<dbReference type="NCBIfam" id="TIGR00464">
    <property type="entry name" value="gltX_bact"/>
    <property type="match status" value="1"/>
</dbReference>
<dbReference type="AlphaFoldDB" id="A0A448HDE0"/>
<name>A0A448HDE0_9ACTO</name>
<dbReference type="InterPro" id="IPR033910">
    <property type="entry name" value="GluRS_core"/>
</dbReference>
<dbReference type="GO" id="GO:0006424">
    <property type="term" value="P:glutamyl-tRNA aminoacylation"/>
    <property type="evidence" value="ECO:0007669"/>
    <property type="project" value="UniProtKB-UniRule"/>
</dbReference>
<evidence type="ECO:0000313" key="13">
    <source>
        <dbReference type="Proteomes" id="UP000266895"/>
    </source>
</evidence>
<comment type="caution">
    <text evidence="8">Lacks conserved residue(s) required for the propagation of feature annotation.</text>
</comment>
<dbReference type="Proteomes" id="UP000266895">
    <property type="component" value="Chromosome"/>
</dbReference>
<evidence type="ECO:0000256" key="5">
    <source>
        <dbReference type="ARBA" id="ARBA00022840"/>
    </source>
</evidence>
<feature type="binding site" evidence="8">
    <location>
        <position position="282"/>
    </location>
    <ligand>
        <name>ATP</name>
        <dbReference type="ChEBI" id="CHEBI:30616"/>
    </ligand>
</feature>
<dbReference type="GO" id="GO:0008270">
    <property type="term" value="F:zinc ion binding"/>
    <property type="evidence" value="ECO:0007669"/>
    <property type="project" value="InterPro"/>
</dbReference>
<evidence type="ECO:0000256" key="2">
    <source>
        <dbReference type="ARBA" id="ARBA00022490"/>
    </source>
</evidence>
<evidence type="ECO:0000259" key="10">
    <source>
        <dbReference type="Pfam" id="PF00749"/>
    </source>
</evidence>
<comment type="function">
    <text evidence="8">Catalyzes the attachment of glutamate to tRNA(Glu) in a two-step reaction: glutamate is first activated by ATP to form Glu-AMP and then transferred to the acceptor end of tRNA(Glu).</text>
</comment>
<organism evidence="12 13">
    <name type="scientific">Actinomyces howellii</name>
    <dbReference type="NCBI Taxonomy" id="52771"/>
    <lineage>
        <taxon>Bacteria</taxon>
        <taxon>Bacillati</taxon>
        <taxon>Actinomycetota</taxon>
        <taxon>Actinomycetes</taxon>
        <taxon>Actinomycetales</taxon>
        <taxon>Actinomycetaceae</taxon>
        <taxon>Actinomyces</taxon>
    </lineage>
</organism>
<evidence type="ECO:0000256" key="8">
    <source>
        <dbReference type="HAMAP-Rule" id="MF_00022"/>
    </source>
</evidence>
<dbReference type="EC" id="6.1.1.17" evidence="8"/>
<dbReference type="GO" id="GO:0005829">
    <property type="term" value="C:cytosol"/>
    <property type="evidence" value="ECO:0007669"/>
    <property type="project" value="TreeGrafter"/>
</dbReference>
<evidence type="ECO:0000256" key="3">
    <source>
        <dbReference type="ARBA" id="ARBA00022598"/>
    </source>
</evidence>
<feature type="compositionally biased region" description="Low complexity" evidence="9">
    <location>
        <begin position="1"/>
        <end position="14"/>
    </location>
</feature>
<dbReference type="InterPro" id="IPR045462">
    <property type="entry name" value="aa-tRNA-synth_I_cd-bd"/>
</dbReference>
<dbReference type="Gene3D" id="3.40.50.620">
    <property type="entry name" value="HUPs"/>
    <property type="match status" value="1"/>
</dbReference>
<accession>A0A448HDE0</accession>
<gene>
    <name evidence="8 12" type="primary">gltX</name>
    <name evidence="12" type="ORF">NCTC11636_00042</name>
</gene>
<dbReference type="SUPFAM" id="SSF52374">
    <property type="entry name" value="Nucleotidylyl transferase"/>
    <property type="match status" value="1"/>
</dbReference>
<keyword evidence="13" id="KW-1185">Reference proteome</keyword>
<dbReference type="CDD" id="cd00808">
    <property type="entry name" value="GluRS_core"/>
    <property type="match status" value="1"/>
</dbReference>
<dbReference type="Gene3D" id="1.10.10.350">
    <property type="match status" value="1"/>
</dbReference>
<keyword evidence="6 8" id="KW-0648">Protein biosynthesis</keyword>
<dbReference type="FunFam" id="3.40.50.620:FF:000149">
    <property type="entry name" value="Glutamate--tRNA ligase"/>
    <property type="match status" value="1"/>
</dbReference>
<feature type="short sequence motif" description="'KMSKS' region" evidence="8">
    <location>
        <begin position="279"/>
        <end position="283"/>
    </location>
</feature>
<evidence type="ECO:0000256" key="4">
    <source>
        <dbReference type="ARBA" id="ARBA00022741"/>
    </source>
</evidence>
<keyword evidence="3 8" id="KW-0436">Ligase</keyword>
<keyword evidence="5 8" id="KW-0067">ATP-binding</keyword>
<feature type="domain" description="Aminoacyl-tRNA synthetase class I anticodon-binding" evidence="11">
    <location>
        <begin position="397"/>
        <end position="527"/>
    </location>
</feature>
<feature type="domain" description="Glutamyl/glutaminyl-tRNA synthetase class Ib catalytic" evidence="10">
    <location>
        <begin position="29"/>
        <end position="345"/>
    </location>
</feature>
<evidence type="ECO:0000313" key="12">
    <source>
        <dbReference type="EMBL" id="VEG25458.1"/>
    </source>
</evidence>
<evidence type="ECO:0000256" key="9">
    <source>
        <dbReference type="SAM" id="MobiDB-lite"/>
    </source>
</evidence>
<dbReference type="InterPro" id="IPR004527">
    <property type="entry name" value="Glu-tRNA-ligase_bac/mito"/>
</dbReference>
<protein>
    <recommendedName>
        <fullName evidence="8">Glutamate--tRNA ligase</fullName>
        <ecNumber evidence="8">6.1.1.17</ecNumber>
    </recommendedName>
    <alternativeName>
        <fullName evidence="8">Glutamyl-tRNA synthetase</fullName>
        <shortName evidence="8">GluRS</shortName>
    </alternativeName>
</protein>
<evidence type="ECO:0000256" key="1">
    <source>
        <dbReference type="ARBA" id="ARBA00007894"/>
    </source>
</evidence>
<dbReference type="InterPro" id="IPR020752">
    <property type="entry name" value="Glu-tRNA-synth_I_codon-bd_sub1"/>
</dbReference>
<comment type="catalytic activity">
    <reaction evidence="8">
        <text>tRNA(Glu) + L-glutamate + ATP = L-glutamyl-tRNA(Glu) + AMP + diphosphate</text>
        <dbReference type="Rhea" id="RHEA:23540"/>
        <dbReference type="Rhea" id="RHEA-COMP:9663"/>
        <dbReference type="Rhea" id="RHEA-COMP:9680"/>
        <dbReference type="ChEBI" id="CHEBI:29985"/>
        <dbReference type="ChEBI" id="CHEBI:30616"/>
        <dbReference type="ChEBI" id="CHEBI:33019"/>
        <dbReference type="ChEBI" id="CHEBI:78442"/>
        <dbReference type="ChEBI" id="CHEBI:78520"/>
        <dbReference type="ChEBI" id="CHEBI:456215"/>
        <dbReference type="EC" id="6.1.1.17"/>
    </reaction>
</comment>
<keyword evidence="7 8" id="KW-0030">Aminoacyl-tRNA synthetase</keyword>
<dbReference type="SUPFAM" id="SSF48163">
    <property type="entry name" value="An anticodon-binding domain of class I aminoacyl-tRNA synthetases"/>
    <property type="match status" value="1"/>
</dbReference>
<reference evidence="12 13" key="1">
    <citation type="submission" date="2018-12" db="EMBL/GenBank/DDBJ databases">
        <authorList>
            <consortium name="Pathogen Informatics"/>
        </authorList>
    </citation>
    <scope>NUCLEOTIDE SEQUENCE [LARGE SCALE GENOMIC DNA]</scope>
    <source>
        <strain evidence="12 13">NCTC11636</strain>
    </source>
</reference>
<sequence>MTETSSTASTVPAPGTTPPAVPPQGSSPVRVRFCPSPTGAPHVGLVRTCLFNWAYARHTGGTFVFRIEDTDAARDSEDSLHAIVDSLAWLGLDWDEGLDKGGPHEPYRQSQRMELYRQVADELLEAGYLYESYSTPEEIEERHRAQGRDPKLGYDGFDRELTEEQRAAYRAQGRLPVLRMRMPEEDITFTDLVRGPITFKAGSVPDYVVVRAGGQPLYTLVNPVDDAAMGITHVLRGEDLLSSTPRQIVLYRALAAIGRAQAVPEFGHLPYVMGEGNRKLSKRDPQSNLLIHRRRGMVPEGLLNYLALLGWSLAKDRDVFTVEEMVTAFDVHDVNPNPARFDPKKCEAINAEHIRRLEPTDFRDRLVPYLADSYPDPTDPGWEPDPLVSAGDFASLTEREQTILTAAAPLIQTRVQLLGEARQMLGFLLVTEDAFAVDETAAAKLRDSAPAVLDAAISALEALPDTEWDAAALEEALRAAIVEGLGMKPRLAFGPVRVAVTGRQVSPPLFESMEILGRGTCLERLRALRSRLA</sequence>
<proteinExistence type="inferred from homology"/>
<dbReference type="GO" id="GO:0005524">
    <property type="term" value="F:ATP binding"/>
    <property type="evidence" value="ECO:0007669"/>
    <property type="project" value="UniProtKB-UniRule"/>
</dbReference>
<dbReference type="OrthoDB" id="9807503at2"/>
<dbReference type="KEGG" id="ahw:NCTC11636_00042"/>
<keyword evidence="4 8" id="KW-0547">Nucleotide-binding</keyword>
<dbReference type="HAMAP" id="MF_00022">
    <property type="entry name" value="Glu_tRNA_synth_type1"/>
    <property type="match status" value="1"/>
</dbReference>
<dbReference type="GO" id="GO:0004818">
    <property type="term" value="F:glutamate-tRNA ligase activity"/>
    <property type="evidence" value="ECO:0007669"/>
    <property type="project" value="UniProtKB-UniRule"/>
</dbReference>
<dbReference type="EMBL" id="LR134350">
    <property type="protein sequence ID" value="VEG25458.1"/>
    <property type="molecule type" value="Genomic_DNA"/>
</dbReference>
<dbReference type="InterPro" id="IPR008925">
    <property type="entry name" value="aa_tRNA-synth_I_cd-bd_sf"/>
</dbReference>
<feature type="region of interest" description="Disordered" evidence="9">
    <location>
        <begin position="1"/>
        <end position="28"/>
    </location>
</feature>
<keyword evidence="2 8" id="KW-0963">Cytoplasm</keyword>
<dbReference type="PANTHER" id="PTHR43311">
    <property type="entry name" value="GLUTAMATE--TRNA LIGASE"/>
    <property type="match status" value="1"/>
</dbReference>